<keyword evidence="3" id="KW-1185">Reference proteome</keyword>
<feature type="compositionally biased region" description="Low complexity" evidence="1">
    <location>
        <begin position="333"/>
        <end position="351"/>
    </location>
</feature>
<reference evidence="2 3" key="1">
    <citation type="submission" date="2016-07" db="EMBL/GenBank/DDBJ databases">
        <title>Pervasive Adenine N6-methylation of Active Genes in Fungi.</title>
        <authorList>
            <consortium name="DOE Joint Genome Institute"/>
            <person name="Mondo S.J."/>
            <person name="Dannebaum R.O."/>
            <person name="Kuo R.C."/>
            <person name="Labutti K."/>
            <person name="Haridas S."/>
            <person name="Kuo A."/>
            <person name="Salamov A."/>
            <person name="Ahrendt S.R."/>
            <person name="Lipzen A."/>
            <person name="Sullivan W."/>
            <person name="Andreopoulos W.B."/>
            <person name="Clum A."/>
            <person name="Lindquist E."/>
            <person name="Daum C."/>
            <person name="Ramamoorthy G.K."/>
            <person name="Gryganskyi A."/>
            <person name="Culley D."/>
            <person name="Magnuson J.K."/>
            <person name="James T.Y."/>
            <person name="O'Malley M.A."/>
            <person name="Stajich J.E."/>
            <person name="Spatafora J.W."/>
            <person name="Visel A."/>
            <person name="Grigoriev I.V."/>
        </authorList>
    </citation>
    <scope>NUCLEOTIDE SEQUENCE [LARGE SCALE GENOMIC DNA]</scope>
    <source>
        <strain evidence="2 3">NRRL 3116</strain>
    </source>
</reference>
<comment type="caution">
    <text evidence="2">The sequence shown here is derived from an EMBL/GenBank/DDBJ whole genome shotgun (WGS) entry which is preliminary data.</text>
</comment>
<proteinExistence type="predicted"/>
<dbReference type="InParanoid" id="A0A1Y2GFA0"/>
<evidence type="ECO:0000313" key="2">
    <source>
        <dbReference type="EMBL" id="ORZ09117.1"/>
    </source>
</evidence>
<dbReference type="Proteomes" id="UP000193648">
    <property type="component" value="Unassembled WGS sequence"/>
</dbReference>
<dbReference type="GeneID" id="33561385"/>
<organism evidence="2 3">
    <name type="scientific">Lobosporangium transversale</name>
    <dbReference type="NCBI Taxonomy" id="64571"/>
    <lineage>
        <taxon>Eukaryota</taxon>
        <taxon>Fungi</taxon>
        <taxon>Fungi incertae sedis</taxon>
        <taxon>Mucoromycota</taxon>
        <taxon>Mortierellomycotina</taxon>
        <taxon>Mortierellomycetes</taxon>
        <taxon>Mortierellales</taxon>
        <taxon>Mortierellaceae</taxon>
        <taxon>Lobosporangium</taxon>
    </lineage>
</organism>
<feature type="region of interest" description="Disordered" evidence="1">
    <location>
        <begin position="250"/>
        <end position="274"/>
    </location>
</feature>
<accession>A0A1Y2GFA0</accession>
<dbReference type="OrthoDB" id="2393594at2759"/>
<dbReference type="RefSeq" id="XP_021878744.1">
    <property type="nucleotide sequence ID" value="XM_022019540.1"/>
</dbReference>
<gene>
    <name evidence="2" type="ORF">BCR41DRAFT_141627</name>
</gene>
<dbReference type="EMBL" id="MCFF01000035">
    <property type="protein sequence ID" value="ORZ09117.1"/>
    <property type="molecule type" value="Genomic_DNA"/>
</dbReference>
<sequence>MLVLKRKSTNRNTTIKIKIARNFCRDATNFFFRIFPCKSNQQMHVPRNIELILRSFTRMNRLKSRRWHSAYIPQDRLIRLRSCLNFRYKQRNIILELVVLTNNKNNISSKEKWIHEVLQSDTMYFNYSTRRLSAIKAPLVGTVTSYAPHTNRRIKAMQYSTSAAQKTSGPESGDGSFYSLSPYPDTEDFGFGRCKNPTQLEKSIESYLKSHPEPTERVLVTMLTVCRDLAEVAVPVFPATRSKQDLACTGLKGHGDPGGRTKGKEKVQKQQGPRTHDIKATLLKTILDSSRFTSDDVFRVARAIYYSLAMGKFYHAAGASNWKISGDGDDNCDGSNTGSQFPSSSSSSSSSDTLKSKDRPSPSNQITNAFLDVCAVTGNFDEAYAVVKEMMQSPQGNIKPDLMTYRYVLKAATTAGRSYSKANNVIAEKEIEVKVNIVIDEASEALYRQSRMAFWMKIGLGGLAGAAVGKFTMLGIMALPSSRALIQDTNAGVGISTVDHAGSDVLAENRIDIVGSPQSVDGILELLASQEVAMGVGLVAGLLTAGYVIRSSTSQSVATTAVTTEAAATVPISTSKAVLTETVPSNKSKAQRPYRQHHHPNDREPSISLPRAKLFGLYFPDLATTNKNEIRDYLKSLR</sequence>
<dbReference type="AlphaFoldDB" id="A0A1Y2GFA0"/>
<dbReference type="Gene3D" id="1.25.40.10">
    <property type="entry name" value="Tetratricopeptide repeat domain"/>
    <property type="match status" value="1"/>
</dbReference>
<feature type="compositionally biased region" description="Basic and acidic residues" evidence="1">
    <location>
        <begin position="253"/>
        <end position="274"/>
    </location>
</feature>
<feature type="compositionally biased region" description="Basic residues" evidence="1">
    <location>
        <begin position="589"/>
        <end position="598"/>
    </location>
</feature>
<protein>
    <submittedName>
        <fullName evidence="2">Uncharacterized protein</fullName>
    </submittedName>
</protein>
<name>A0A1Y2GFA0_9FUNG</name>
<evidence type="ECO:0000313" key="3">
    <source>
        <dbReference type="Proteomes" id="UP000193648"/>
    </source>
</evidence>
<dbReference type="InterPro" id="IPR011990">
    <property type="entry name" value="TPR-like_helical_dom_sf"/>
</dbReference>
<evidence type="ECO:0000256" key="1">
    <source>
        <dbReference type="SAM" id="MobiDB-lite"/>
    </source>
</evidence>
<feature type="region of interest" description="Disordered" evidence="1">
    <location>
        <begin position="582"/>
        <end position="607"/>
    </location>
</feature>
<feature type="region of interest" description="Disordered" evidence="1">
    <location>
        <begin position="331"/>
        <end position="363"/>
    </location>
</feature>